<dbReference type="Pfam" id="PF01755">
    <property type="entry name" value="Glyco_transf_25"/>
    <property type="match status" value="1"/>
</dbReference>
<comment type="similarity">
    <text evidence="1">Belongs to the glycosyltransferase 25 family.</text>
</comment>
<dbReference type="PANTHER" id="PTHR10730:SF28">
    <property type="entry name" value="PROCOLLAGEN GALACTOSYLTRANSFERASE 1"/>
    <property type="match status" value="1"/>
</dbReference>
<evidence type="ECO:0000256" key="2">
    <source>
        <dbReference type="ARBA" id="ARBA00022676"/>
    </source>
</evidence>
<feature type="region of interest" description="Disordered" evidence="9">
    <location>
        <begin position="574"/>
        <end position="609"/>
    </location>
</feature>
<sequence>MHRYMFLLSTALTLLFSGPAQGYFPEERWSPESPLLAPRVLIALVCRNSEHSLPYFLGTIERLNYPKDRVAIWVATDHNVDNTTAILRDWLVKVQKLYHYVEWRPQEEPTEYQDADSPKQWTNLRYAHVMKLRQAALDSAREMWADYFMVVDCDNLLTNPNVLWKLIKENKTIVAPMLESRAAYSNFWCGMTSQGYYKRTPAYIPMRKQVRKGCFAVPMVHSTFLIDLRKESSRQLAFHPPHPDYSWAFDDIIVFAFSARMADVQMFLCNRETYGYFPVPLRAHNSLTDEADSFLHSLLEVNVRNPHVLPSEHIPAPRKIQDKLGFDEVFMINLKKRPDRRDRMLRTLYEQEIACKVIQAVDGKAMNISEINALGIHMLPGYSDPYHGRPLTKGELGCFLSHYNIWKEIAERGLKSSLVIEDDLRFEVFFKRRLMNLMNEVESQGLDWDLIYIGRKRMQVDRPEKSVPNIHNLVEADYSYWTLGYMMSLQGAQKLLRAEPLKRILPVDEFLPVMFNKHPVSDYMEQFEERDLKAFSAEPLLVFPTHYTGDAGYISDTETSVVWDNEKVRTDWDRARSGKTHEQAEISTEAQNSDVLQSPLDSTATRDEL</sequence>
<dbReference type="SUPFAM" id="SSF53448">
    <property type="entry name" value="Nucleotide-diphospho-sugar transferases"/>
    <property type="match status" value="1"/>
</dbReference>
<dbReference type="Pfam" id="PF13704">
    <property type="entry name" value="Glyco_tranf_2_4"/>
    <property type="match status" value="1"/>
</dbReference>
<dbReference type="EMBL" id="JAGTTL010000015">
    <property type="protein sequence ID" value="KAK6311411.1"/>
    <property type="molecule type" value="Genomic_DNA"/>
</dbReference>
<feature type="compositionally biased region" description="Basic and acidic residues" evidence="9">
    <location>
        <begin position="574"/>
        <end position="584"/>
    </location>
</feature>
<evidence type="ECO:0000313" key="13">
    <source>
        <dbReference type="Proteomes" id="UP001356427"/>
    </source>
</evidence>
<reference evidence="12 13" key="1">
    <citation type="submission" date="2021-04" db="EMBL/GenBank/DDBJ databases">
        <authorList>
            <person name="De Guttry C."/>
            <person name="Zahm M."/>
            <person name="Klopp C."/>
            <person name="Cabau C."/>
            <person name="Louis A."/>
            <person name="Berthelot C."/>
            <person name="Parey E."/>
            <person name="Roest Crollius H."/>
            <person name="Montfort J."/>
            <person name="Robinson-Rechavi M."/>
            <person name="Bucao C."/>
            <person name="Bouchez O."/>
            <person name="Gislard M."/>
            <person name="Lluch J."/>
            <person name="Milhes M."/>
            <person name="Lampietro C."/>
            <person name="Lopez Roques C."/>
            <person name="Donnadieu C."/>
            <person name="Braasch I."/>
            <person name="Desvignes T."/>
            <person name="Postlethwait J."/>
            <person name="Bobe J."/>
            <person name="Wedekind C."/>
            <person name="Guiguen Y."/>
        </authorList>
    </citation>
    <scope>NUCLEOTIDE SEQUENCE [LARGE SCALE GENOMIC DNA]</scope>
    <source>
        <strain evidence="12">Cs_M1</strain>
        <tissue evidence="12">Blood</tissue>
    </source>
</reference>
<evidence type="ECO:0000256" key="8">
    <source>
        <dbReference type="ARBA" id="ARBA00048515"/>
    </source>
</evidence>
<feature type="chain" id="PRO_5042989675" description="procollagen galactosyltransferase" evidence="10">
    <location>
        <begin position="23"/>
        <end position="609"/>
    </location>
</feature>
<evidence type="ECO:0000256" key="5">
    <source>
        <dbReference type="ARBA" id="ARBA00022824"/>
    </source>
</evidence>
<evidence type="ECO:0000313" key="12">
    <source>
        <dbReference type="EMBL" id="KAK6311411.1"/>
    </source>
</evidence>
<dbReference type="InterPro" id="IPR002654">
    <property type="entry name" value="Glyco_trans_25"/>
</dbReference>
<dbReference type="FunFam" id="3.90.550.10:FF:000048">
    <property type="entry name" value="Glycosyltransferase 25 family member 1"/>
    <property type="match status" value="1"/>
</dbReference>
<dbReference type="PANTHER" id="PTHR10730">
    <property type="entry name" value="PROCOLLAGEN-LYSINE,2-OXOGLUTARATE 5-DIOXYGENASE/GLYCOSYLTRANSFERASE 25 FAMILY MEMBER"/>
    <property type="match status" value="1"/>
</dbReference>
<dbReference type="InterPro" id="IPR029044">
    <property type="entry name" value="Nucleotide-diphossugar_trans"/>
</dbReference>
<dbReference type="CDD" id="cd06532">
    <property type="entry name" value="Glyco_transf_25"/>
    <property type="match status" value="1"/>
</dbReference>
<dbReference type="AlphaFoldDB" id="A0AAN8LVF1"/>
<evidence type="ECO:0000256" key="3">
    <source>
        <dbReference type="ARBA" id="ARBA00022679"/>
    </source>
</evidence>
<dbReference type="EC" id="2.4.1.50" evidence="7"/>
<feature type="compositionally biased region" description="Polar residues" evidence="9">
    <location>
        <begin position="585"/>
        <end position="603"/>
    </location>
</feature>
<feature type="domain" description="Glycosyl transferase family 25" evidence="11">
    <location>
        <begin position="327"/>
        <end position="510"/>
    </location>
</feature>
<evidence type="ECO:0000256" key="9">
    <source>
        <dbReference type="SAM" id="MobiDB-lite"/>
    </source>
</evidence>
<keyword evidence="4 10" id="KW-0732">Signal</keyword>
<comment type="caution">
    <text evidence="12">The sequence shown here is derived from an EMBL/GenBank/DDBJ whole genome shotgun (WGS) entry which is preliminary data.</text>
</comment>
<keyword evidence="5" id="KW-0256">Endoplasmic reticulum</keyword>
<keyword evidence="2" id="KW-0328">Glycosyltransferase</keyword>
<accession>A0AAN8LVF1</accession>
<evidence type="ECO:0000256" key="10">
    <source>
        <dbReference type="SAM" id="SignalP"/>
    </source>
</evidence>
<evidence type="ECO:0000256" key="4">
    <source>
        <dbReference type="ARBA" id="ARBA00022729"/>
    </source>
</evidence>
<name>A0AAN8LVF1_9TELE</name>
<evidence type="ECO:0000256" key="7">
    <source>
        <dbReference type="ARBA" id="ARBA00038926"/>
    </source>
</evidence>
<evidence type="ECO:0000256" key="1">
    <source>
        <dbReference type="ARBA" id="ARBA00006721"/>
    </source>
</evidence>
<dbReference type="GO" id="GO:0050211">
    <property type="term" value="F:procollagen galactosyltransferase activity"/>
    <property type="evidence" value="ECO:0007669"/>
    <property type="project" value="UniProtKB-EC"/>
</dbReference>
<keyword evidence="13" id="KW-1185">Reference proteome</keyword>
<gene>
    <name evidence="12" type="ORF">J4Q44_G00170750</name>
</gene>
<keyword evidence="3" id="KW-0808">Transferase</keyword>
<evidence type="ECO:0000256" key="6">
    <source>
        <dbReference type="ARBA" id="ARBA00023180"/>
    </source>
</evidence>
<organism evidence="12 13">
    <name type="scientific">Coregonus suidteri</name>
    <dbReference type="NCBI Taxonomy" id="861788"/>
    <lineage>
        <taxon>Eukaryota</taxon>
        <taxon>Metazoa</taxon>
        <taxon>Chordata</taxon>
        <taxon>Craniata</taxon>
        <taxon>Vertebrata</taxon>
        <taxon>Euteleostomi</taxon>
        <taxon>Actinopterygii</taxon>
        <taxon>Neopterygii</taxon>
        <taxon>Teleostei</taxon>
        <taxon>Protacanthopterygii</taxon>
        <taxon>Salmoniformes</taxon>
        <taxon>Salmonidae</taxon>
        <taxon>Coregoninae</taxon>
        <taxon>Coregonus</taxon>
    </lineage>
</organism>
<proteinExistence type="inferred from homology"/>
<dbReference type="InterPro" id="IPR050757">
    <property type="entry name" value="Collagen_mod_GT25"/>
</dbReference>
<feature type="signal peptide" evidence="10">
    <location>
        <begin position="1"/>
        <end position="22"/>
    </location>
</feature>
<comment type="catalytic activity">
    <reaction evidence="8">
        <text>(5R)-5-hydroxy-L-lysyl-[collagen] + UDP-alpha-D-galactose = (5R)-5-O-(beta-D-galactosyl)-5-hydroxy-L-lysyl-[collagen] + UDP + H(+)</text>
        <dbReference type="Rhea" id="RHEA:12637"/>
        <dbReference type="Rhea" id="RHEA-COMP:12752"/>
        <dbReference type="Rhea" id="RHEA-COMP:12753"/>
        <dbReference type="ChEBI" id="CHEBI:15378"/>
        <dbReference type="ChEBI" id="CHEBI:58223"/>
        <dbReference type="ChEBI" id="CHEBI:66914"/>
        <dbReference type="ChEBI" id="CHEBI:133442"/>
        <dbReference type="ChEBI" id="CHEBI:133443"/>
        <dbReference type="EC" id="2.4.1.50"/>
    </reaction>
</comment>
<keyword evidence="6" id="KW-0325">Glycoprotein</keyword>
<dbReference type="Proteomes" id="UP001356427">
    <property type="component" value="Unassembled WGS sequence"/>
</dbReference>
<dbReference type="Gene3D" id="3.90.550.10">
    <property type="entry name" value="Spore Coat Polysaccharide Biosynthesis Protein SpsA, Chain A"/>
    <property type="match status" value="1"/>
</dbReference>
<protein>
    <recommendedName>
        <fullName evidence="7">procollagen galactosyltransferase</fullName>
        <ecNumber evidence="7">2.4.1.50</ecNumber>
    </recommendedName>
</protein>
<evidence type="ECO:0000259" key="11">
    <source>
        <dbReference type="Pfam" id="PF01755"/>
    </source>
</evidence>